<sequence length="125" mass="14787">MKNWILRIIFLIIPLFGLYYYYQFFGSGDNGGLSCMFYRETGWLCPGCGGQRALHALLHGHFREAIEYNVMILVYFPLLAFLYIALVEVYIVKNDKFLQKYAIPNWFAYSFLALIIVFFIVRNIW</sequence>
<evidence type="ECO:0000313" key="2">
    <source>
        <dbReference type="Proteomes" id="UP000069030"/>
    </source>
</evidence>
<dbReference type="RefSeq" id="WP_006260175.1">
    <property type="nucleotide sequence ID" value="NZ_BCMQ01000007.1"/>
</dbReference>
<reference evidence="1 2" key="1">
    <citation type="journal article" date="2016" name="J. Zhejiang Univ. Sci. B">
        <title>Antibiotic resistance mechanisms of Myroides sp.</title>
        <authorList>
            <person name="Hu S."/>
            <person name="Yuan S."/>
            <person name="Qu H."/>
            <person name="Jiang T."/>
            <person name="Zhou Y."/>
            <person name="Wang M."/>
            <person name="Ming D."/>
        </authorList>
    </citation>
    <scope>NUCLEOTIDE SEQUENCE [LARGE SCALE GENOMIC DNA]</scope>
    <source>
        <strain evidence="1 2">PR63039</strain>
    </source>
</reference>
<dbReference type="EMBL" id="CP013690">
    <property type="protein sequence ID" value="ALU24873.1"/>
    <property type="molecule type" value="Genomic_DNA"/>
</dbReference>
<evidence type="ECO:0000313" key="1">
    <source>
        <dbReference type="EMBL" id="ALU24873.1"/>
    </source>
</evidence>
<dbReference type="GeneID" id="66973462"/>
<dbReference type="AlphaFoldDB" id="A0A0U3G8Q7"/>
<name>A0A0U3G8Q7_9FLAO</name>
<organism evidence="1 2">
    <name type="scientific">Myroides odoratimimus</name>
    <dbReference type="NCBI Taxonomy" id="76832"/>
    <lineage>
        <taxon>Bacteria</taxon>
        <taxon>Pseudomonadati</taxon>
        <taxon>Bacteroidota</taxon>
        <taxon>Flavobacteriia</taxon>
        <taxon>Flavobacteriales</taxon>
        <taxon>Flavobacteriaceae</taxon>
        <taxon>Myroides</taxon>
    </lineage>
</organism>
<proteinExistence type="predicted"/>
<dbReference type="Pfam" id="PF10825">
    <property type="entry name" value="DUF2752"/>
    <property type="match status" value="1"/>
</dbReference>
<accession>A0A0U3G8Q7</accession>
<dbReference type="InterPro" id="IPR021215">
    <property type="entry name" value="DUF2752"/>
</dbReference>
<gene>
    <name evidence="1" type="ORF">AS202_01200</name>
</gene>
<dbReference type="Proteomes" id="UP000069030">
    <property type="component" value="Chromosome"/>
</dbReference>
<protein>
    <submittedName>
        <fullName evidence="1">Uncharacterized protein</fullName>
    </submittedName>
</protein>
<dbReference type="eggNOG" id="ENOG5033A4V">
    <property type="taxonomic scope" value="Bacteria"/>
</dbReference>
<dbReference type="KEGG" id="mod:AS202_01200"/>